<sequence length="126" mass="13886">MPTQNHVMSSHTAQLSGLENTGSASLATIPIPNEYQKTETMCLQPPAHAEGRVIKVRAIYHYVGNDNGILYSTVEVDLLLGGGRTERTTMRHSEVKDMKGGKAELDNFGSPLIDPVLDKRYIKSQF</sequence>
<feature type="region of interest" description="Disordered" evidence="1">
    <location>
        <begin position="1"/>
        <end position="21"/>
    </location>
</feature>
<dbReference type="AlphaFoldDB" id="A0A9W9TQQ3"/>
<dbReference type="EMBL" id="JAPQKT010000003">
    <property type="protein sequence ID" value="KAJ5235416.1"/>
    <property type="molecule type" value="Genomic_DNA"/>
</dbReference>
<evidence type="ECO:0000313" key="3">
    <source>
        <dbReference type="Proteomes" id="UP001147733"/>
    </source>
</evidence>
<protein>
    <submittedName>
        <fullName evidence="2">Uncharacterized protein</fullName>
    </submittedName>
</protein>
<comment type="caution">
    <text evidence="2">The sequence shown here is derived from an EMBL/GenBank/DDBJ whole genome shotgun (WGS) entry which is preliminary data.</text>
</comment>
<gene>
    <name evidence="2" type="ORF">N7469_004584</name>
</gene>
<evidence type="ECO:0000313" key="2">
    <source>
        <dbReference type="EMBL" id="KAJ5235416.1"/>
    </source>
</evidence>
<organism evidence="2 3">
    <name type="scientific">Penicillium citrinum</name>
    <dbReference type="NCBI Taxonomy" id="5077"/>
    <lineage>
        <taxon>Eukaryota</taxon>
        <taxon>Fungi</taxon>
        <taxon>Dikarya</taxon>
        <taxon>Ascomycota</taxon>
        <taxon>Pezizomycotina</taxon>
        <taxon>Eurotiomycetes</taxon>
        <taxon>Eurotiomycetidae</taxon>
        <taxon>Eurotiales</taxon>
        <taxon>Aspergillaceae</taxon>
        <taxon>Penicillium</taxon>
    </lineage>
</organism>
<evidence type="ECO:0000256" key="1">
    <source>
        <dbReference type="SAM" id="MobiDB-lite"/>
    </source>
</evidence>
<reference evidence="2" key="2">
    <citation type="journal article" date="2023" name="IMA Fungus">
        <title>Comparative genomic study of the Penicillium genus elucidates a diverse pangenome and 15 lateral gene transfer events.</title>
        <authorList>
            <person name="Petersen C."/>
            <person name="Sorensen T."/>
            <person name="Nielsen M.R."/>
            <person name="Sondergaard T.E."/>
            <person name="Sorensen J.L."/>
            <person name="Fitzpatrick D.A."/>
            <person name="Frisvad J.C."/>
            <person name="Nielsen K.L."/>
        </authorList>
    </citation>
    <scope>NUCLEOTIDE SEQUENCE</scope>
    <source>
        <strain evidence="2">IBT 23319</strain>
    </source>
</reference>
<accession>A0A9W9TQQ3</accession>
<dbReference type="GeneID" id="81382671"/>
<reference evidence="2" key="1">
    <citation type="submission" date="2022-11" db="EMBL/GenBank/DDBJ databases">
        <authorList>
            <person name="Petersen C."/>
        </authorList>
    </citation>
    <scope>NUCLEOTIDE SEQUENCE</scope>
    <source>
        <strain evidence="2">IBT 23319</strain>
    </source>
</reference>
<proteinExistence type="predicted"/>
<dbReference type="RefSeq" id="XP_056502916.1">
    <property type="nucleotide sequence ID" value="XM_056643504.1"/>
</dbReference>
<dbReference type="Proteomes" id="UP001147733">
    <property type="component" value="Unassembled WGS sequence"/>
</dbReference>
<keyword evidence="3" id="KW-1185">Reference proteome</keyword>
<name>A0A9W9TQQ3_PENCI</name>